<protein>
    <submittedName>
        <fullName evidence="2">Glycosyltransferase family 2 protein</fullName>
    </submittedName>
</protein>
<name>A0A9D1H1M1_9FIRM</name>
<dbReference type="InterPro" id="IPR029044">
    <property type="entry name" value="Nucleotide-diphossugar_trans"/>
</dbReference>
<dbReference type="Gene3D" id="3.90.550.10">
    <property type="entry name" value="Spore Coat Polysaccharide Biosynthesis Protein SpsA, Chain A"/>
    <property type="match status" value="1"/>
</dbReference>
<dbReference type="PANTHER" id="PTHR43685">
    <property type="entry name" value="GLYCOSYLTRANSFERASE"/>
    <property type="match status" value="1"/>
</dbReference>
<dbReference type="Proteomes" id="UP000824165">
    <property type="component" value="Unassembled WGS sequence"/>
</dbReference>
<reference evidence="2" key="2">
    <citation type="journal article" date="2021" name="PeerJ">
        <title>Extensive microbial diversity within the chicken gut microbiome revealed by metagenomics and culture.</title>
        <authorList>
            <person name="Gilroy R."/>
            <person name="Ravi A."/>
            <person name="Getino M."/>
            <person name="Pursley I."/>
            <person name="Horton D.L."/>
            <person name="Alikhan N.F."/>
            <person name="Baker D."/>
            <person name="Gharbi K."/>
            <person name="Hall N."/>
            <person name="Watson M."/>
            <person name="Adriaenssens E.M."/>
            <person name="Foster-Nyarko E."/>
            <person name="Jarju S."/>
            <person name="Secka A."/>
            <person name="Antonio M."/>
            <person name="Oren A."/>
            <person name="Chaudhuri R.R."/>
            <person name="La Ragione R."/>
            <person name="Hildebrand F."/>
            <person name="Pallen M.J."/>
        </authorList>
    </citation>
    <scope>NUCLEOTIDE SEQUENCE</scope>
    <source>
        <strain evidence="2">CHK181-108</strain>
    </source>
</reference>
<dbReference type="InterPro" id="IPR050834">
    <property type="entry name" value="Glycosyltransf_2"/>
</dbReference>
<dbReference type="PANTHER" id="PTHR43685:SF2">
    <property type="entry name" value="GLYCOSYLTRANSFERASE 2-LIKE DOMAIN-CONTAINING PROTEIN"/>
    <property type="match status" value="1"/>
</dbReference>
<accession>A0A9D1H1M1</accession>
<proteinExistence type="predicted"/>
<feature type="domain" description="Glycosyltransferase 2-like" evidence="1">
    <location>
        <begin position="3"/>
        <end position="69"/>
    </location>
</feature>
<dbReference type="SUPFAM" id="SSF53448">
    <property type="entry name" value="Nucleotide-diphospho-sugar transferases"/>
    <property type="match status" value="1"/>
</dbReference>
<reference evidence="2" key="1">
    <citation type="submission" date="2020-10" db="EMBL/GenBank/DDBJ databases">
        <authorList>
            <person name="Gilroy R."/>
        </authorList>
    </citation>
    <scope>NUCLEOTIDE SEQUENCE</scope>
    <source>
        <strain evidence="2">CHK181-108</strain>
    </source>
</reference>
<evidence type="ECO:0000259" key="1">
    <source>
        <dbReference type="Pfam" id="PF00535"/>
    </source>
</evidence>
<evidence type="ECO:0000313" key="3">
    <source>
        <dbReference type="Proteomes" id="UP000824165"/>
    </source>
</evidence>
<dbReference type="EMBL" id="DVLU01000014">
    <property type="protein sequence ID" value="HIT84608.1"/>
    <property type="molecule type" value="Genomic_DNA"/>
</dbReference>
<dbReference type="AlphaFoldDB" id="A0A9D1H1M1"/>
<dbReference type="CDD" id="cd00761">
    <property type="entry name" value="Glyco_tranf_GTA_type"/>
    <property type="match status" value="1"/>
</dbReference>
<dbReference type="Pfam" id="PF00535">
    <property type="entry name" value="Glycos_transf_2"/>
    <property type="match status" value="1"/>
</dbReference>
<gene>
    <name evidence="2" type="ORF">IAA60_01750</name>
</gene>
<organism evidence="2 3">
    <name type="scientific">Candidatus Ornithomonoglobus intestinigallinarum</name>
    <dbReference type="NCBI Taxonomy" id="2840894"/>
    <lineage>
        <taxon>Bacteria</taxon>
        <taxon>Bacillati</taxon>
        <taxon>Bacillota</taxon>
        <taxon>Clostridia</taxon>
        <taxon>Candidatus Ornithomonoglobus</taxon>
    </lineage>
</organism>
<dbReference type="InterPro" id="IPR001173">
    <property type="entry name" value="Glyco_trans_2-like"/>
</dbReference>
<sequence length="72" mass="8100">MFSVILPVYNGARYVDDAISSVFGQSERDWELIVVNDGSTDNTDEVLKKYRGSIRVKYIKQENRGAAEAKGE</sequence>
<evidence type="ECO:0000313" key="2">
    <source>
        <dbReference type="EMBL" id="HIT84608.1"/>
    </source>
</evidence>
<comment type="caution">
    <text evidence="2">The sequence shown here is derived from an EMBL/GenBank/DDBJ whole genome shotgun (WGS) entry which is preliminary data.</text>
</comment>